<organism evidence="2 3">
    <name type="scientific">Steinernema glaseri</name>
    <dbReference type="NCBI Taxonomy" id="37863"/>
    <lineage>
        <taxon>Eukaryota</taxon>
        <taxon>Metazoa</taxon>
        <taxon>Ecdysozoa</taxon>
        <taxon>Nematoda</taxon>
        <taxon>Chromadorea</taxon>
        <taxon>Rhabditida</taxon>
        <taxon>Tylenchina</taxon>
        <taxon>Panagrolaimomorpha</taxon>
        <taxon>Strongyloidoidea</taxon>
        <taxon>Steinernematidae</taxon>
        <taxon>Steinernema</taxon>
    </lineage>
</organism>
<evidence type="ECO:0000313" key="2">
    <source>
        <dbReference type="Proteomes" id="UP000095287"/>
    </source>
</evidence>
<protein>
    <submittedName>
        <fullName evidence="3">EcoEI_R_C domain-containing protein</fullName>
    </submittedName>
</protein>
<dbReference type="WBParaSite" id="L893_g8262.t1">
    <property type="protein sequence ID" value="L893_g8262.t1"/>
    <property type="gene ID" value="L893_g8262"/>
</dbReference>
<sequence>MPGRTTGKSLPFHLLKFILSLQDNLITTLQFFGEPVSQFEGPLAPESFFAKIAQFGRALQQRVPRVA</sequence>
<keyword evidence="1" id="KW-0732">Signal</keyword>
<dbReference type="Proteomes" id="UP000095287">
    <property type="component" value="Unplaced"/>
</dbReference>
<dbReference type="AlphaFoldDB" id="A0A1I8ARY3"/>
<evidence type="ECO:0000313" key="3">
    <source>
        <dbReference type="WBParaSite" id="L893_g8262.t1"/>
    </source>
</evidence>
<feature type="signal peptide" evidence="1">
    <location>
        <begin position="1"/>
        <end position="20"/>
    </location>
</feature>
<feature type="chain" id="PRO_5009314983" evidence="1">
    <location>
        <begin position="21"/>
        <end position="67"/>
    </location>
</feature>
<reference evidence="3" key="1">
    <citation type="submission" date="2016-11" db="UniProtKB">
        <authorList>
            <consortium name="WormBaseParasite"/>
        </authorList>
    </citation>
    <scope>IDENTIFICATION</scope>
</reference>
<evidence type="ECO:0000256" key="1">
    <source>
        <dbReference type="SAM" id="SignalP"/>
    </source>
</evidence>
<proteinExistence type="predicted"/>
<accession>A0A1I8ARY3</accession>
<name>A0A1I8ARY3_9BILA</name>
<keyword evidence="2" id="KW-1185">Reference proteome</keyword>